<dbReference type="PANTHER" id="PTHR33332">
    <property type="entry name" value="REVERSE TRANSCRIPTASE DOMAIN-CONTAINING PROTEIN"/>
    <property type="match status" value="1"/>
</dbReference>
<accession>A0A7D9KZL7</accession>
<evidence type="ECO:0000313" key="1">
    <source>
        <dbReference type="EMBL" id="CAB4021816.1"/>
    </source>
</evidence>
<dbReference type="OrthoDB" id="8025217at2759"/>
<organism evidence="1 2">
    <name type="scientific">Paramuricea clavata</name>
    <name type="common">Red gorgonian</name>
    <name type="synonym">Violescent sea-whip</name>
    <dbReference type="NCBI Taxonomy" id="317549"/>
    <lineage>
        <taxon>Eukaryota</taxon>
        <taxon>Metazoa</taxon>
        <taxon>Cnidaria</taxon>
        <taxon>Anthozoa</taxon>
        <taxon>Octocorallia</taxon>
        <taxon>Malacalcyonacea</taxon>
        <taxon>Plexauridae</taxon>
        <taxon>Paramuricea</taxon>
    </lineage>
</organism>
<feature type="non-terminal residue" evidence="1">
    <location>
        <position position="1"/>
    </location>
</feature>
<dbReference type="AlphaFoldDB" id="A0A7D9KZL7"/>
<dbReference type="Pfam" id="PF00078">
    <property type="entry name" value="RVT_1"/>
    <property type="match status" value="1"/>
</dbReference>
<evidence type="ECO:0000313" key="2">
    <source>
        <dbReference type="Proteomes" id="UP001152795"/>
    </source>
</evidence>
<name>A0A7D9KZL7_PARCT</name>
<dbReference type="CDD" id="cd01650">
    <property type="entry name" value="RT_nLTR_like"/>
    <property type="match status" value="1"/>
</dbReference>
<reference evidence="1" key="1">
    <citation type="submission" date="2020-04" db="EMBL/GenBank/DDBJ databases">
        <authorList>
            <person name="Alioto T."/>
            <person name="Alioto T."/>
            <person name="Gomez Garrido J."/>
        </authorList>
    </citation>
    <scope>NUCLEOTIDE SEQUENCE</scope>
    <source>
        <strain evidence="1">A484AB</strain>
    </source>
</reference>
<dbReference type="SUPFAM" id="SSF56672">
    <property type="entry name" value="DNA/RNA polymerases"/>
    <property type="match status" value="1"/>
</dbReference>
<dbReference type="Proteomes" id="UP001152795">
    <property type="component" value="Unassembled WGS sequence"/>
</dbReference>
<dbReference type="InterPro" id="IPR043502">
    <property type="entry name" value="DNA/RNA_pol_sf"/>
</dbReference>
<comment type="caution">
    <text evidence="1">The sequence shown here is derived from an EMBL/GenBank/DDBJ whole genome shotgun (WGS) entry which is preliminary data.</text>
</comment>
<dbReference type="PROSITE" id="PS50878">
    <property type="entry name" value="RT_POL"/>
    <property type="match status" value="1"/>
</dbReference>
<dbReference type="InterPro" id="IPR000477">
    <property type="entry name" value="RT_dom"/>
</dbReference>
<gene>
    <name evidence="1" type="ORF">PACLA_8A067942</name>
</gene>
<proteinExistence type="predicted"/>
<sequence>MNNELRLVDWSYVYNNSNVNSAWTYMKTIITGIYLKYAPVISKRVKGKPAPWLTVEVKQLMNERDSLLRKYRRTSNDEDFHAYKLKRNKVNTLLRQAKSSYNKNLLEENSKTPESFWKIIKSIYPVKSTGKNTSLSFEIDGEMSADASKISNAFCSYFNNIVATLKQKAFPLRNLSGLIPSEWKSAKIIPIHKSGPRSSFDNYRPISVLPAISKVMETIIHRQVMNFLNENKLLSQNQFGFRPKMSTELAAVKFIAEIRMSVDKGNLVGAVFIDLTKAFYTISHSKLLSKLPQYGINGTELDWFKDYLFRRAACVSYNNHISQQCYLRSGVPQGSILGPLLFLISFNDIVDLIEQSRIVKYAVDVVLYVEDKNMESIKSKLTNDLANVAVWLDENDLIINYFNEGKTEALLFGTAKRICKSNESLSIPYGNTVVNLTKKYQYLGVEVDSTLNLNTHFDACFKRASTRLRLLSKIRDNSNVDSARTIYQSMITPLLTYCGILNLKLTSTQLHKLASFRERANKVIFNDFRPDTELPSIMDLRKKRACEI</sequence>
<dbReference type="EMBL" id="CACRXK020011640">
    <property type="protein sequence ID" value="CAB4021816.1"/>
    <property type="molecule type" value="Genomic_DNA"/>
</dbReference>
<protein>
    <submittedName>
        <fullName evidence="1">Uncharacterized protein</fullName>
    </submittedName>
</protein>
<keyword evidence="2" id="KW-1185">Reference proteome</keyword>